<keyword evidence="8" id="KW-1185">Reference proteome</keyword>
<dbReference type="EMBL" id="SCKG01000024">
    <property type="protein sequence ID" value="TDG96032.1"/>
    <property type="molecule type" value="Genomic_DNA"/>
</dbReference>
<feature type="non-terminal residue" evidence="7">
    <location>
        <position position="264"/>
    </location>
</feature>
<dbReference type="InterPro" id="IPR036236">
    <property type="entry name" value="Znf_C2H2_sf"/>
</dbReference>
<dbReference type="Pfam" id="PF01448">
    <property type="entry name" value="ELM2"/>
    <property type="match status" value="1"/>
</dbReference>
<evidence type="ECO:0008006" key="9">
    <source>
        <dbReference type="Google" id="ProtNLM"/>
    </source>
</evidence>
<sequence length="264" mass="28923">MKQPENISRLLCTVCKRDFRSLPALNGHMRCHSTSRPATCLNKSEDSSAPVQPCVSIVMPVSVPVQSRGRPKACRGGQKRCSRPSPATGGAVLLYRSLLHPEEEEARDGVVAGIHYTPPPMLCPLRAGPGLYCSLATGGQHRVQTVQLHNTHDGFNDGVAMETASPPPKTLIKKPRINEGRDFQAEIPPLRDRKHTASDSHNALLLWTQWDELERPVNQHRVEALLTMARSSVLPGGGTSPETALHVLSEFRGDFLLTVEKLLT</sequence>
<keyword evidence="2" id="KW-0804">Transcription</keyword>
<organism evidence="7 8">
    <name type="scientific">Perca flavescens</name>
    <name type="common">American yellow perch</name>
    <name type="synonym">Morone flavescens</name>
    <dbReference type="NCBI Taxonomy" id="8167"/>
    <lineage>
        <taxon>Eukaryota</taxon>
        <taxon>Metazoa</taxon>
        <taxon>Chordata</taxon>
        <taxon>Craniata</taxon>
        <taxon>Vertebrata</taxon>
        <taxon>Euteleostomi</taxon>
        <taxon>Actinopterygii</taxon>
        <taxon>Neopterygii</taxon>
        <taxon>Teleostei</taxon>
        <taxon>Neoteleostei</taxon>
        <taxon>Acanthomorphata</taxon>
        <taxon>Eupercaria</taxon>
        <taxon>Perciformes</taxon>
        <taxon>Percoidei</taxon>
        <taxon>Percidae</taxon>
        <taxon>Percinae</taxon>
        <taxon>Perca</taxon>
    </lineage>
</organism>
<dbReference type="GO" id="GO:0006357">
    <property type="term" value="P:regulation of transcription by RNA polymerase II"/>
    <property type="evidence" value="ECO:0007669"/>
    <property type="project" value="TreeGrafter"/>
</dbReference>
<evidence type="ECO:0000259" key="6">
    <source>
        <dbReference type="PROSITE" id="PS51156"/>
    </source>
</evidence>
<dbReference type="GO" id="GO:0000118">
    <property type="term" value="C:histone deacetylase complex"/>
    <property type="evidence" value="ECO:0007669"/>
    <property type="project" value="TreeGrafter"/>
</dbReference>
<dbReference type="PANTHER" id="PTHR16089:SF19">
    <property type="entry name" value="TRANSCRIPTIONAL-REGULATING FACTOR 1"/>
    <property type="match status" value="1"/>
</dbReference>
<dbReference type="GO" id="GO:0008270">
    <property type="term" value="F:zinc ion binding"/>
    <property type="evidence" value="ECO:0007669"/>
    <property type="project" value="UniProtKB-KW"/>
</dbReference>
<dbReference type="GO" id="GO:0005667">
    <property type="term" value="C:transcription regulator complex"/>
    <property type="evidence" value="ECO:0007669"/>
    <property type="project" value="TreeGrafter"/>
</dbReference>
<dbReference type="PROSITE" id="PS50157">
    <property type="entry name" value="ZINC_FINGER_C2H2_2"/>
    <property type="match status" value="1"/>
</dbReference>
<evidence type="ECO:0000256" key="1">
    <source>
        <dbReference type="ARBA" id="ARBA00023015"/>
    </source>
</evidence>
<dbReference type="PANTHER" id="PTHR16089">
    <property type="entry name" value="REST COREPRESSOR COREST PROTEIN-RELATED"/>
    <property type="match status" value="1"/>
</dbReference>
<dbReference type="Pfam" id="PF13912">
    <property type="entry name" value="zf-C2H2_6"/>
    <property type="match status" value="1"/>
</dbReference>
<dbReference type="SMART" id="SM01189">
    <property type="entry name" value="ELM2"/>
    <property type="match status" value="1"/>
</dbReference>
<dbReference type="PROSITE" id="PS00028">
    <property type="entry name" value="ZINC_FINGER_C2H2_1"/>
    <property type="match status" value="1"/>
</dbReference>
<keyword evidence="1" id="KW-0805">Transcription regulation</keyword>
<keyword evidence="4" id="KW-0863">Zinc-finger</keyword>
<name>A0A484C275_PERFV</name>
<dbReference type="GO" id="GO:0003714">
    <property type="term" value="F:transcription corepressor activity"/>
    <property type="evidence" value="ECO:0007669"/>
    <property type="project" value="TreeGrafter"/>
</dbReference>
<proteinExistence type="predicted"/>
<feature type="domain" description="C2H2-type" evidence="5">
    <location>
        <begin position="10"/>
        <end position="37"/>
    </location>
</feature>
<dbReference type="Proteomes" id="UP000295070">
    <property type="component" value="Chromosome 24"/>
</dbReference>
<keyword evidence="4" id="KW-0479">Metal-binding</keyword>
<evidence type="ECO:0000259" key="5">
    <source>
        <dbReference type="PROSITE" id="PS50157"/>
    </source>
</evidence>
<dbReference type="InterPro" id="IPR051066">
    <property type="entry name" value="Trans_reg/Corepressor"/>
</dbReference>
<evidence type="ECO:0000313" key="7">
    <source>
        <dbReference type="EMBL" id="TDG96032.1"/>
    </source>
</evidence>
<dbReference type="InterPro" id="IPR013087">
    <property type="entry name" value="Znf_C2H2_type"/>
</dbReference>
<protein>
    <recommendedName>
        <fullName evidence="9">C2H2-type domain-containing protein</fullName>
    </recommendedName>
</protein>
<dbReference type="STRING" id="8167.A0A484C275"/>
<feature type="domain" description="ELM2" evidence="6">
    <location>
        <begin position="175"/>
        <end position="264"/>
    </location>
</feature>
<dbReference type="InterPro" id="IPR000949">
    <property type="entry name" value="ELM2_dom"/>
</dbReference>
<evidence type="ECO:0000256" key="3">
    <source>
        <dbReference type="ARBA" id="ARBA00023242"/>
    </source>
</evidence>
<keyword evidence="3" id="KW-0539">Nucleus</keyword>
<evidence type="ECO:0000313" key="8">
    <source>
        <dbReference type="Proteomes" id="UP000295070"/>
    </source>
</evidence>
<gene>
    <name evidence="7" type="ORF">EPR50_G00235250</name>
</gene>
<accession>A0A484C275</accession>
<dbReference type="PROSITE" id="PS51156">
    <property type="entry name" value="ELM2"/>
    <property type="match status" value="1"/>
</dbReference>
<keyword evidence="4" id="KW-0862">Zinc</keyword>
<comment type="caution">
    <text evidence="7">The sequence shown here is derived from an EMBL/GenBank/DDBJ whole genome shotgun (WGS) entry which is preliminary data.</text>
</comment>
<reference evidence="7 8" key="1">
    <citation type="submission" date="2019-01" db="EMBL/GenBank/DDBJ databases">
        <title>A chromosome-scale genome assembly of the yellow perch, Perca flavescens.</title>
        <authorList>
            <person name="Feron R."/>
            <person name="Morvezen R."/>
            <person name="Bestin A."/>
            <person name="Haffray P."/>
            <person name="Klopp C."/>
            <person name="Zahm M."/>
            <person name="Cabau C."/>
            <person name="Roques C."/>
            <person name="Donnadieu C."/>
            <person name="Bouchez O."/>
            <person name="Christie M."/>
            <person name="Larson W."/>
            <person name="Guiguen Y."/>
        </authorList>
    </citation>
    <scope>NUCLEOTIDE SEQUENCE [LARGE SCALE GENOMIC DNA]</scope>
    <source>
        <strain evidence="7">YP-PL-M2</strain>
        <tissue evidence="7">Blood</tissue>
    </source>
</reference>
<evidence type="ECO:0000256" key="2">
    <source>
        <dbReference type="ARBA" id="ARBA00023163"/>
    </source>
</evidence>
<dbReference type="AlphaFoldDB" id="A0A484C275"/>
<dbReference type="SUPFAM" id="SSF57667">
    <property type="entry name" value="beta-beta-alpha zinc fingers"/>
    <property type="match status" value="1"/>
</dbReference>
<evidence type="ECO:0000256" key="4">
    <source>
        <dbReference type="PROSITE-ProRule" id="PRU00042"/>
    </source>
</evidence>